<dbReference type="Proteomes" id="UP001224890">
    <property type="component" value="Unassembled WGS sequence"/>
</dbReference>
<keyword evidence="3" id="KW-1185">Reference proteome</keyword>
<feature type="region of interest" description="Disordered" evidence="1">
    <location>
        <begin position="52"/>
        <end position="190"/>
    </location>
</feature>
<dbReference type="RefSeq" id="XP_060425938.1">
    <property type="nucleotide sequence ID" value="XM_060579867.1"/>
</dbReference>
<name>A0AAJ0EU49_9PEZI</name>
<proteinExistence type="predicted"/>
<evidence type="ECO:0000313" key="2">
    <source>
        <dbReference type="EMBL" id="KAK1671935.1"/>
    </source>
</evidence>
<accession>A0AAJ0EU49</accession>
<sequence>MQDDTGHNISALRPEDLEKVQGLWKFQVHRVKAQTWAYRDIKFLVYDDTVDAEDGDSKAGQSSKNTVVPEHSPRLKSTSPGPGSSALPQTLPDSDEDPIFKQAIIASLKQPESEAGPSTASEHPPEDDNMDDTELQESIRLSLMKDDEFSNTPITAEPLNSTAGPSSASKGTPVDEEMETRSFKRPFVYH</sequence>
<organism evidence="2 3">
    <name type="scientific">Colletotrichum godetiae</name>
    <dbReference type="NCBI Taxonomy" id="1209918"/>
    <lineage>
        <taxon>Eukaryota</taxon>
        <taxon>Fungi</taxon>
        <taxon>Dikarya</taxon>
        <taxon>Ascomycota</taxon>
        <taxon>Pezizomycotina</taxon>
        <taxon>Sordariomycetes</taxon>
        <taxon>Hypocreomycetidae</taxon>
        <taxon>Glomerellales</taxon>
        <taxon>Glomerellaceae</taxon>
        <taxon>Colletotrichum</taxon>
        <taxon>Colletotrichum acutatum species complex</taxon>
    </lineage>
</organism>
<evidence type="ECO:0000256" key="1">
    <source>
        <dbReference type="SAM" id="MobiDB-lite"/>
    </source>
</evidence>
<gene>
    <name evidence="2" type="ORF">BDP55DRAFT_731828</name>
</gene>
<feature type="compositionally biased region" description="Acidic residues" evidence="1">
    <location>
        <begin position="125"/>
        <end position="135"/>
    </location>
</feature>
<dbReference type="AlphaFoldDB" id="A0AAJ0EU49"/>
<feature type="compositionally biased region" description="Polar residues" evidence="1">
    <location>
        <begin position="150"/>
        <end position="170"/>
    </location>
</feature>
<evidence type="ECO:0000313" key="3">
    <source>
        <dbReference type="Proteomes" id="UP001224890"/>
    </source>
</evidence>
<dbReference type="EMBL" id="JAHMHR010000042">
    <property type="protein sequence ID" value="KAK1671935.1"/>
    <property type="molecule type" value="Genomic_DNA"/>
</dbReference>
<reference evidence="2" key="1">
    <citation type="submission" date="2021-06" db="EMBL/GenBank/DDBJ databases">
        <title>Comparative genomics, transcriptomics and evolutionary studies reveal genomic signatures of adaptation to plant cell wall in hemibiotrophic fungi.</title>
        <authorList>
            <consortium name="DOE Joint Genome Institute"/>
            <person name="Baroncelli R."/>
            <person name="Diaz J.F."/>
            <person name="Benocci T."/>
            <person name="Peng M."/>
            <person name="Battaglia E."/>
            <person name="Haridas S."/>
            <person name="Andreopoulos W."/>
            <person name="Labutti K."/>
            <person name="Pangilinan J."/>
            <person name="Floch G.L."/>
            <person name="Makela M.R."/>
            <person name="Henrissat B."/>
            <person name="Grigoriev I.V."/>
            <person name="Crouch J.A."/>
            <person name="De Vries R.P."/>
            <person name="Sukno S.A."/>
            <person name="Thon M.R."/>
        </authorList>
    </citation>
    <scope>NUCLEOTIDE SEQUENCE</scope>
    <source>
        <strain evidence="2">CBS 193.32</strain>
    </source>
</reference>
<comment type="caution">
    <text evidence="2">The sequence shown here is derived from an EMBL/GenBank/DDBJ whole genome shotgun (WGS) entry which is preliminary data.</text>
</comment>
<dbReference type="GeneID" id="85464393"/>
<feature type="compositionally biased region" description="Polar residues" evidence="1">
    <location>
        <begin position="75"/>
        <end position="92"/>
    </location>
</feature>
<protein>
    <submittedName>
        <fullName evidence="2">Uncharacterized protein</fullName>
    </submittedName>
</protein>